<dbReference type="STRING" id="1678637.AC230_09305"/>
<dbReference type="Proteomes" id="UP000037288">
    <property type="component" value="Unassembled WGS sequence"/>
</dbReference>
<dbReference type="InterPro" id="IPR041657">
    <property type="entry name" value="HTH_17"/>
</dbReference>
<dbReference type="InterPro" id="IPR010093">
    <property type="entry name" value="SinI_DNA-bd"/>
</dbReference>
<dbReference type="SUPFAM" id="SSF46955">
    <property type="entry name" value="Putative DNA-binding domain"/>
    <property type="match status" value="1"/>
</dbReference>
<name>A0A0K9XJJ8_9ACTN</name>
<dbReference type="InterPro" id="IPR009061">
    <property type="entry name" value="DNA-bd_dom_put_sf"/>
</dbReference>
<accession>A0A0K9XJJ8</accession>
<evidence type="ECO:0000259" key="1">
    <source>
        <dbReference type="Pfam" id="PF12728"/>
    </source>
</evidence>
<sequence>MDIGGFVSPAQLPNATARRKLATAQELADYCGVPLATVYQWSHRGSGPRMIKVGRHLRARWEDIDRWLDSHATDAA</sequence>
<dbReference type="OrthoDB" id="5524782at2"/>
<reference evidence="3" key="1">
    <citation type="submission" date="2015-07" db="EMBL/GenBank/DDBJ databases">
        <title>Draft genome sequence of Streptomyces sp. CMAA 1322, a bacterium isolated from Caatinga biome, from dry forest semiarid of Brazil.</title>
        <authorList>
            <person name="Santos S.N."/>
            <person name="Gacesa R."/>
            <person name="Taketani R.G."/>
            <person name="Long P.F."/>
            <person name="Melo I.S."/>
        </authorList>
    </citation>
    <scope>NUCLEOTIDE SEQUENCE [LARGE SCALE GENOMIC DNA]</scope>
    <source>
        <strain evidence="3">CMAA 1322</strain>
    </source>
</reference>
<dbReference type="AlphaFoldDB" id="A0A0K9XJJ8"/>
<dbReference type="PATRIC" id="fig|1678637.3.peg.2011"/>
<keyword evidence="3" id="KW-1185">Reference proteome</keyword>
<dbReference type="GO" id="GO:0003677">
    <property type="term" value="F:DNA binding"/>
    <property type="evidence" value="ECO:0007669"/>
    <property type="project" value="InterPro"/>
</dbReference>
<evidence type="ECO:0000313" key="2">
    <source>
        <dbReference type="EMBL" id="KNB52827.1"/>
    </source>
</evidence>
<dbReference type="EMBL" id="LFXA01000004">
    <property type="protein sequence ID" value="KNB52827.1"/>
    <property type="molecule type" value="Genomic_DNA"/>
</dbReference>
<gene>
    <name evidence="2" type="ORF">AC230_09305</name>
</gene>
<evidence type="ECO:0000313" key="3">
    <source>
        <dbReference type="Proteomes" id="UP000037288"/>
    </source>
</evidence>
<feature type="domain" description="Helix-turn-helix" evidence="1">
    <location>
        <begin position="23"/>
        <end position="71"/>
    </location>
</feature>
<organism evidence="2 3">
    <name type="scientific">Streptomyces caatingaensis</name>
    <dbReference type="NCBI Taxonomy" id="1678637"/>
    <lineage>
        <taxon>Bacteria</taxon>
        <taxon>Bacillati</taxon>
        <taxon>Actinomycetota</taxon>
        <taxon>Actinomycetes</taxon>
        <taxon>Kitasatosporales</taxon>
        <taxon>Streptomycetaceae</taxon>
        <taxon>Streptomyces</taxon>
    </lineage>
</organism>
<protein>
    <recommendedName>
        <fullName evidence="1">Helix-turn-helix domain-containing protein</fullName>
    </recommendedName>
</protein>
<comment type="caution">
    <text evidence="2">The sequence shown here is derived from an EMBL/GenBank/DDBJ whole genome shotgun (WGS) entry which is preliminary data.</text>
</comment>
<dbReference type="Pfam" id="PF12728">
    <property type="entry name" value="HTH_17"/>
    <property type="match status" value="1"/>
</dbReference>
<proteinExistence type="predicted"/>
<dbReference type="NCBIfam" id="TIGR01764">
    <property type="entry name" value="excise"/>
    <property type="match status" value="1"/>
</dbReference>